<evidence type="ECO:0000313" key="1">
    <source>
        <dbReference type="EMBL" id="MBX66288.1"/>
    </source>
</evidence>
<sequence>MQLGQLKYFSIRDSYIVYPNCTDSYVLGKVMGEMEIVCK</sequence>
<proteinExistence type="predicted"/>
<organism evidence="1">
    <name type="scientific">Rhizophora mucronata</name>
    <name type="common">Asiatic mangrove</name>
    <dbReference type="NCBI Taxonomy" id="61149"/>
    <lineage>
        <taxon>Eukaryota</taxon>
        <taxon>Viridiplantae</taxon>
        <taxon>Streptophyta</taxon>
        <taxon>Embryophyta</taxon>
        <taxon>Tracheophyta</taxon>
        <taxon>Spermatophyta</taxon>
        <taxon>Magnoliopsida</taxon>
        <taxon>eudicotyledons</taxon>
        <taxon>Gunneridae</taxon>
        <taxon>Pentapetalae</taxon>
        <taxon>rosids</taxon>
        <taxon>fabids</taxon>
        <taxon>Malpighiales</taxon>
        <taxon>Rhizophoraceae</taxon>
        <taxon>Rhizophora</taxon>
    </lineage>
</organism>
<accession>A0A2P2QH12</accession>
<protein>
    <submittedName>
        <fullName evidence="1">Uncharacterized protein</fullName>
    </submittedName>
</protein>
<dbReference type="EMBL" id="GGEC01085804">
    <property type="protein sequence ID" value="MBX66288.1"/>
    <property type="molecule type" value="Transcribed_RNA"/>
</dbReference>
<reference evidence="1" key="1">
    <citation type="submission" date="2018-02" db="EMBL/GenBank/DDBJ databases">
        <title>Rhizophora mucronata_Transcriptome.</title>
        <authorList>
            <person name="Meera S.P."/>
            <person name="Sreeshan A."/>
            <person name="Augustine A."/>
        </authorList>
    </citation>
    <scope>NUCLEOTIDE SEQUENCE</scope>
    <source>
        <tissue evidence="1">Leaf</tissue>
    </source>
</reference>
<dbReference type="AlphaFoldDB" id="A0A2P2QH12"/>
<name>A0A2P2QH12_RHIMU</name>